<dbReference type="InterPro" id="IPR019406">
    <property type="entry name" value="APLF_PBZ"/>
</dbReference>
<evidence type="ECO:0000256" key="1">
    <source>
        <dbReference type="SAM" id="MobiDB-lite"/>
    </source>
</evidence>
<feature type="region of interest" description="Disordered" evidence="1">
    <location>
        <begin position="163"/>
        <end position="276"/>
    </location>
</feature>
<dbReference type="PANTHER" id="PTHR21315:SF2">
    <property type="entry name" value="APRATAXIN AND PNK-LIKE FACTOR"/>
    <property type="match status" value="1"/>
</dbReference>
<dbReference type="Pfam" id="PF10283">
    <property type="entry name" value="zf-CCHH"/>
    <property type="match status" value="2"/>
</dbReference>
<feature type="domain" description="PBZ-type" evidence="3">
    <location>
        <begin position="385"/>
        <end position="410"/>
    </location>
</feature>
<feature type="compositionally biased region" description="Basic and acidic residues" evidence="1">
    <location>
        <begin position="498"/>
        <end position="509"/>
    </location>
</feature>
<dbReference type="EMBL" id="CAWYQH010000024">
    <property type="protein sequence ID" value="CAK8675658.1"/>
    <property type="molecule type" value="Genomic_DNA"/>
</dbReference>
<accession>A0ABP0FA10</accession>
<sequence length="536" mass="60623">MKATYVALEQEQDGIKREIEITDQTTLLGRGKLLEINNKKVSRNHAILVLDSDRLSLKSTHLNPCFVNLTGRSKTLLLKKGGSVTLHDGDKFSLLQDCFSFKVIIRPACDEKIIFQQNKNNHSQSNGHQDSVKNVNDFAKAEDENITPVNKNFNVMCANTLEETSTKETNSPKKLVKIQPVRQKRSTASSSEECGDSPKKRRILPSWMSATGTLPSKKLLEKQKSHASGNNSAVHKTQSTCHSKSERTKIINQQSDDDTKNSDNDQSESKVSSTSKIKEDIVKCDRLLSVDSHVDEWFDPSLGGNVMNNSDNEDKVLMKDASISVAQNNTNLPELNSPGSNAKSDSSLTPPQNEEEEKVSELLSPIKEVSSQHSMQSSDPATSKREICVYGKSCYRKNPVHLQEFSHPGDSDYMSPPSSDDENKPECEYGLQCYRKNPLHRKQFKHTRRVTPKRANVKKPKRDDESCEDDYDLEDSFIDDDDEIEEDIESEESDWEPSQDKEKKSRTHNDDEDDDDIDELLLNAKKFTKNKKLWKN</sequence>
<evidence type="ECO:0000259" key="3">
    <source>
        <dbReference type="Pfam" id="PF10283"/>
    </source>
</evidence>
<proteinExistence type="predicted"/>
<dbReference type="InterPro" id="IPR039253">
    <property type="entry name" value="APLF"/>
</dbReference>
<name>A0ABP0FA10_CLALP</name>
<dbReference type="Pfam" id="PF00498">
    <property type="entry name" value="FHA"/>
    <property type="match status" value="1"/>
</dbReference>
<feature type="region of interest" description="Disordered" evidence="1">
    <location>
        <begin position="438"/>
        <end position="517"/>
    </location>
</feature>
<feature type="domain" description="FHA" evidence="2">
    <location>
        <begin position="34"/>
        <end position="93"/>
    </location>
</feature>
<feature type="compositionally biased region" description="Acidic residues" evidence="1">
    <location>
        <begin position="465"/>
        <end position="497"/>
    </location>
</feature>
<feature type="domain" description="PBZ-type" evidence="3">
    <location>
        <begin position="424"/>
        <end position="447"/>
    </location>
</feature>
<comment type="caution">
    <text evidence="4">The sequence shown here is derived from an EMBL/GenBank/DDBJ whole genome shotgun (WGS) entry which is preliminary data.</text>
</comment>
<feature type="compositionally biased region" description="Polar residues" evidence="1">
    <location>
        <begin position="226"/>
        <end position="242"/>
    </location>
</feature>
<dbReference type="PANTHER" id="PTHR21315">
    <property type="entry name" value="APRATAXIN AND PNK-LIKE FACTOR-RELATED"/>
    <property type="match status" value="1"/>
</dbReference>
<feature type="region of interest" description="Disordered" evidence="1">
    <location>
        <begin position="402"/>
        <end position="426"/>
    </location>
</feature>
<dbReference type="InterPro" id="IPR000253">
    <property type="entry name" value="FHA_dom"/>
</dbReference>
<gene>
    <name evidence="4" type="ORF">CVLEPA_LOCUS5208</name>
</gene>
<feature type="compositionally biased region" description="Polar residues" evidence="1">
    <location>
        <begin position="329"/>
        <end position="352"/>
    </location>
</feature>
<organism evidence="4 5">
    <name type="scientific">Clavelina lepadiformis</name>
    <name type="common">Light-bulb sea squirt</name>
    <name type="synonym">Ascidia lepadiformis</name>
    <dbReference type="NCBI Taxonomy" id="159417"/>
    <lineage>
        <taxon>Eukaryota</taxon>
        <taxon>Metazoa</taxon>
        <taxon>Chordata</taxon>
        <taxon>Tunicata</taxon>
        <taxon>Ascidiacea</taxon>
        <taxon>Aplousobranchia</taxon>
        <taxon>Clavelinidae</taxon>
        <taxon>Clavelina</taxon>
    </lineage>
</organism>
<evidence type="ECO:0000313" key="4">
    <source>
        <dbReference type="EMBL" id="CAK8675658.1"/>
    </source>
</evidence>
<dbReference type="SUPFAM" id="SSF49879">
    <property type="entry name" value="SMAD/FHA domain"/>
    <property type="match status" value="1"/>
</dbReference>
<dbReference type="InterPro" id="IPR008984">
    <property type="entry name" value="SMAD_FHA_dom_sf"/>
</dbReference>
<keyword evidence="5" id="KW-1185">Reference proteome</keyword>
<dbReference type="Proteomes" id="UP001642483">
    <property type="component" value="Unassembled WGS sequence"/>
</dbReference>
<feature type="compositionally biased region" description="Basic residues" evidence="1">
    <location>
        <begin position="438"/>
        <end position="460"/>
    </location>
</feature>
<evidence type="ECO:0000313" key="5">
    <source>
        <dbReference type="Proteomes" id="UP001642483"/>
    </source>
</evidence>
<reference evidence="4 5" key="1">
    <citation type="submission" date="2024-02" db="EMBL/GenBank/DDBJ databases">
        <authorList>
            <person name="Daric V."/>
            <person name="Darras S."/>
        </authorList>
    </citation>
    <scope>NUCLEOTIDE SEQUENCE [LARGE SCALE GENOMIC DNA]</scope>
</reference>
<evidence type="ECO:0008006" key="6">
    <source>
        <dbReference type="Google" id="ProtNLM"/>
    </source>
</evidence>
<feature type="region of interest" description="Disordered" evidence="1">
    <location>
        <begin position="329"/>
        <end position="361"/>
    </location>
</feature>
<evidence type="ECO:0000259" key="2">
    <source>
        <dbReference type="Pfam" id="PF00498"/>
    </source>
</evidence>
<dbReference type="Gene3D" id="2.60.200.20">
    <property type="match status" value="1"/>
</dbReference>
<protein>
    <recommendedName>
        <fullName evidence="6">Aprataxin and PNK-like factor</fullName>
    </recommendedName>
</protein>